<evidence type="ECO:0000313" key="1">
    <source>
        <dbReference type="EMBL" id="ASV88653.1"/>
    </source>
</evidence>
<dbReference type="KEGG" id="och:CES85_3473"/>
<gene>
    <name evidence="1" type="ORF">CES85_3473</name>
</gene>
<accession>A0A248UP75</accession>
<name>A0A248UP75_9HYPH</name>
<protein>
    <submittedName>
        <fullName evidence="1">Uncharacterized protein</fullName>
    </submittedName>
</protein>
<keyword evidence="1" id="KW-0614">Plasmid</keyword>
<sequence length="91" mass="9580">MSVSILHGTGRLFCDGLDKGEIEFSIALPADGPDLTKRGKLWGNKSAIGEAMQASSIRVVTSPTNDILDIEVDELDRDGSAIFTALATTSA</sequence>
<geneLocation type="plasmid" evidence="1 2">
    <name>unnamed1</name>
</geneLocation>
<dbReference type="RefSeq" id="WP_095448553.1">
    <property type="nucleotide sequence ID" value="NZ_CP022605.1"/>
</dbReference>
<organism evidence="1 2">
    <name type="scientific">Ochrobactrum quorumnocens</name>
    <dbReference type="NCBI Taxonomy" id="271865"/>
    <lineage>
        <taxon>Bacteria</taxon>
        <taxon>Pseudomonadati</taxon>
        <taxon>Pseudomonadota</taxon>
        <taxon>Alphaproteobacteria</taxon>
        <taxon>Hyphomicrobiales</taxon>
        <taxon>Brucellaceae</taxon>
        <taxon>Brucella/Ochrobactrum group</taxon>
        <taxon>Ochrobactrum</taxon>
    </lineage>
</organism>
<dbReference type="Proteomes" id="UP000215256">
    <property type="component" value="Plasmid unnamed1"/>
</dbReference>
<evidence type="ECO:0000313" key="2">
    <source>
        <dbReference type="Proteomes" id="UP000215256"/>
    </source>
</evidence>
<dbReference type="AlphaFoldDB" id="A0A248UP75"/>
<dbReference type="EMBL" id="CP022605">
    <property type="protein sequence ID" value="ASV88653.1"/>
    <property type="molecule type" value="Genomic_DNA"/>
</dbReference>
<proteinExistence type="predicted"/>
<reference evidence="1 2" key="1">
    <citation type="submission" date="2017-07" db="EMBL/GenBank/DDBJ databases">
        <title>Phylogenetic study on the rhizospheric bacterium Ochrobactrum sp. A44.</title>
        <authorList>
            <person name="Krzyzanowska D.M."/>
            <person name="Ossowicki A."/>
            <person name="Rajewska M."/>
            <person name="Maciag T."/>
            <person name="Kaczynski Z."/>
            <person name="Czerwicka M."/>
            <person name="Jafra S."/>
        </authorList>
    </citation>
    <scope>NUCLEOTIDE SEQUENCE [LARGE SCALE GENOMIC DNA]</scope>
    <source>
        <strain evidence="1 2">A44</strain>
        <plasmid evidence="1 2">unnamed1</plasmid>
    </source>
</reference>
<dbReference type="OrthoDB" id="8448237at2"/>